<keyword evidence="2" id="KW-1185">Reference proteome</keyword>
<evidence type="ECO:0000313" key="2">
    <source>
        <dbReference type="Proteomes" id="UP000828390"/>
    </source>
</evidence>
<comment type="caution">
    <text evidence="1">The sequence shown here is derived from an EMBL/GenBank/DDBJ whole genome shotgun (WGS) entry which is preliminary data.</text>
</comment>
<organism evidence="1 2">
    <name type="scientific">Dreissena polymorpha</name>
    <name type="common">Zebra mussel</name>
    <name type="synonym">Mytilus polymorpha</name>
    <dbReference type="NCBI Taxonomy" id="45954"/>
    <lineage>
        <taxon>Eukaryota</taxon>
        <taxon>Metazoa</taxon>
        <taxon>Spiralia</taxon>
        <taxon>Lophotrochozoa</taxon>
        <taxon>Mollusca</taxon>
        <taxon>Bivalvia</taxon>
        <taxon>Autobranchia</taxon>
        <taxon>Heteroconchia</taxon>
        <taxon>Euheterodonta</taxon>
        <taxon>Imparidentia</taxon>
        <taxon>Neoheterodontei</taxon>
        <taxon>Myida</taxon>
        <taxon>Dreissenoidea</taxon>
        <taxon>Dreissenidae</taxon>
        <taxon>Dreissena</taxon>
    </lineage>
</organism>
<proteinExistence type="predicted"/>
<reference evidence="1" key="2">
    <citation type="submission" date="2020-11" db="EMBL/GenBank/DDBJ databases">
        <authorList>
            <person name="McCartney M.A."/>
            <person name="Auch B."/>
            <person name="Kono T."/>
            <person name="Mallez S."/>
            <person name="Becker A."/>
            <person name="Gohl D.M."/>
            <person name="Silverstein K.A.T."/>
            <person name="Koren S."/>
            <person name="Bechman K.B."/>
            <person name="Herman A."/>
            <person name="Abrahante J.E."/>
            <person name="Garbe J."/>
        </authorList>
    </citation>
    <scope>NUCLEOTIDE SEQUENCE</scope>
    <source>
        <strain evidence="1">Duluth1</strain>
        <tissue evidence="1">Whole animal</tissue>
    </source>
</reference>
<evidence type="ECO:0000313" key="1">
    <source>
        <dbReference type="EMBL" id="KAH3889313.1"/>
    </source>
</evidence>
<dbReference type="Proteomes" id="UP000828390">
    <property type="component" value="Unassembled WGS sequence"/>
</dbReference>
<protein>
    <submittedName>
        <fullName evidence="1">Uncharacterized protein</fullName>
    </submittedName>
</protein>
<reference evidence="1" key="1">
    <citation type="journal article" date="2019" name="bioRxiv">
        <title>The Genome of the Zebra Mussel, Dreissena polymorpha: A Resource for Invasive Species Research.</title>
        <authorList>
            <person name="McCartney M.A."/>
            <person name="Auch B."/>
            <person name="Kono T."/>
            <person name="Mallez S."/>
            <person name="Zhang Y."/>
            <person name="Obille A."/>
            <person name="Becker A."/>
            <person name="Abrahante J.E."/>
            <person name="Garbe J."/>
            <person name="Badalamenti J.P."/>
            <person name="Herman A."/>
            <person name="Mangelson H."/>
            <person name="Liachko I."/>
            <person name="Sullivan S."/>
            <person name="Sone E.D."/>
            <person name="Koren S."/>
            <person name="Silverstein K.A.T."/>
            <person name="Beckman K.B."/>
            <person name="Gohl D.M."/>
        </authorList>
    </citation>
    <scope>NUCLEOTIDE SEQUENCE</scope>
    <source>
        <strain evidence="1">Duluth1</strain>
        <tissue evidence="1">Whole animal</tissue>
    </source>
</reference>
<gene>
    <name evidence="1" type="ORF">DPMN_013366</name>
</gene>
<sequence>MAAGFIVVIALTTNYFNETSVELRCEHNSNQRVAVGFYRKVPYSNAFERTIAIGGKTENCTVTPLPDNVKCYCISEQNMGCKIYQQRPTNDGEKWKCAIPSNSIAVFSNIVRLSFSDSC</sequence>
<dbReference type="EMBL" id="JAIWYP010000001">
    <property type="protein sequence ID" value="KAH3889313.1"/>
    <property type="molecule type" value="Genomic_DNA"/>
</dbReference>
<dbReference type="AlphaFoldDB" id="A0A9D4N7J6"/>
<accession>A0A9D4N7J6</accession>
<name>A0A9D4N7J6_DREPO</name>